<evidence type="ECO:0000313" key="2">
    <source>
        <dbReference type="Proteomes" id="UP000886998"/>
    </source>
</evidence>
<evidence type="ECO:0000313" key="1">
    <source>
        <dbReference type="EMBL" id="GFY52257.1"/>
    </source>
</evidence>
<name>A0A8X6XGJ0_9ARAC</name>
<accession>A0A8X6XGJ0</accession>
<protein>
    <submittedName>
        <fullName evidence="1">Uncharacterized protein</fullName>
    </submittedName>
</protein>
<organism evidence="1 2">
    <name type="scientific">Trichonephila inaurata madagascariensis</name>
    <dbReference type="NCBI Taxonomy" id="2747483"/>
    <lineage>
        <taxon>Eukaryota</taxon>
        <taxon>Metazoa</taxon>
        <taxon>Ecdysozoa</taxon>
        <taxon>Arthropoda</taxon>
        <taxon>Chelicerata</taxon>
        <taxon>Arachnida</taxon>
        <taxon>Araneae</taxon>
        <taxon>Araneomorphae</taxon>
        <taxon>Entelegynae</taxon>
        <taxon>Araneoidea</taxon>
        <taxon>Nephilidae</taxon>
        <taxon>Trichonephila</taxon>
        <taxon>Trichonephila inaurata</taxon>
    </lineage>
</organism>
<gene>
    <name evidence="1" type="primary">AVEN_174869_1</name>
    <name evidence="1" type="ORF">TNIN_53741</name>
</gene>
<keyword evidence="2" id="KW-1185">Reference proteome</keyword>
<dbReference type="AlphaFoldDB" id="A0A8X6XGJ0"/>
<comment type="caution">
    <text evidence="1">The sequence shown here is derived from an EMBL/GenBank/DDBJ whole genome shotgun (WGS) entry which is preliminary data.</text>
</comment>
<proteinExistence type="predicted"/>
<sequence length="383" mass="43352">MLFLASADDVATKMKHCHMSSIIVVLRRPGSNEGVMRSSKGLGRLWPFEAKSCLSTKRLDIDAVIDGKLFIIDVTILFDNRLASFEEFRNTKIQKYKPLASFLHDQGYKEVFIAPIVVGSLGAWDTNNDQFLHLLCAPSYLKLLGKLSVPDCIRWSRDIYIEHLTGHRQFDNGNQDDLADENFVNYEYLFFSVLFVVSLESLGRTQEKYGDFLTPLVESCLPEEILVAWERKRNTETDTERSRALEHLVTFLRLEVQGEEMLHLAKSGFGTPIRKRDIPTEREKPAELMTASALGLVPKSPQTCIKLDSATTKKHPGFDASPPEKGKPSLNDCLCKGINLIELIPDILDRFRIYPIGIVADIEKAFLMLSVAPKDRLSQIFFP</sequence>
<reference evidence="1" key="1">
    <citation type="submission" date="2020-08" db="EMBL/GenBank/DDBJ databases">
        <title>Multicomponent nature underlies the extraordinary mechanical properties of spider dragline silk.</title>
        <authorList>
            <person name="Kono N."/>
            <person name="Nakamura H."/>
            <person name="Mori M."/>
            <person name="Yoshida Y."/>
            <person name="Ohtoshi R."/>
            <person name="Malay A.D."/>
            <person name="Moran D.A.P."/>
            <person name="Tomita M."/>
            <person name="Numata K."/>
            <person name="Arakawa K."/>
        </authorList>
    </citation>
    <scope>NUCLEOTIDE SEQUENCE</scope>
</reference>
<dbReference type="EMBL" id="BMAV01008579">
    <property type="protein sequence ID" value="GFY52257.1"/>
    <property type="molecule type" value="Genomic_DNA"/>
</dbReference>
<dbReference type="OrthoDB" id="6435878at2759"/>
<dbReference type="Proteomes" id="UP000886998">
    <property type="component" value="Unassembled WGS sequence"/>
</dbReference>